<feature type="transmembrane region" description="Helical" evidence="9">
    <location>
        <begin position="71"/>
        <end position="91"/>
    </location>
</feature>
<dbReference type="PANTHER" id="PTHR24223:SF404">
    <property type="entry name" value="ABC MULTIDRUG TRANSPORTER (EUROFUNG)-RELATED"/>
    <property type="match status" value="1"/>
</dbReference>
<evidence type="ECO:0000256" key="9">
    <source>
        <dbReference type="SAM" id="Phobius"/>
    </source>
</evidence>
<feature type="transmembrane region" description="Helical" evidence="9">
    <location>
        <begin position="407"/>
        <end position="429"/>
    </location>
</feature>
<feature type="domain" description="ABC transporter" evidence="10">
    <location>
        <begin position="1213"/>
        <end position="1451"/>
    </location>
</feature>
<feature type="transmembrane region" description="Helical" evidence="9">
    <location>
        <begin position="528"/>
        <end position="547"/>
    </location>
</feature>
<dbReference type="PROSITE" id="PS50929">
    <property type="entry name" value="ABC_TM1F"/>
    <property type="match status" value="2"/>
</dbReference>
<dbReference type="CDD" id="cd18579">
    <property type="entry name" value="ABC_6TM_ABCC_D1"/>
    <property type="match status" value="1"/>
</dbReference>
<dbReference type="PANTHER" id="PTHR24223">
    <property type="entry name" value="ATP-BINDING CASSETTE SUB-FAMILY C"/>
    <property type="match status" value="1"/>
</dbReference>
<evidence type="ECO:0000256" key="2">
    <source>
        <dbReference type="ARBA" id="ARBA00022448"/>
    </source>
</evidence>
<proteinExistence type="predicted"/>
<feature type="domain" description="ABC transmembrane type-1" evidence="11">
    <location>
        <begin position="281"/>
        <end position="556"/>
    </location>
</feature>
<evidence type="ECO:0000259" key="11">
    <source>
        <dbReference type="PROSITE" id="PS50929"/>
    </source>
</evidence>
<dbReference type="GO" id="GO:0016020">
    <property type="term" value="C:membrane"/>
    <property type="evidence" value="ECO:0007669"/>
    <property type="project" value="UniProtKB-SubCell"/>
</dbReference>
<keyword evidence="13" id="KW-1185">Reference proteome</keyword>
<feature type="transmembrane region" description="Helical" evidence="9">
    <location>
        <begin position="1111"/>
        <end position="1140"/>
    </location>
</feature>
<feature type="transmembrane region" description="Helical" evidence="9">
    <location>
        <begin position="897"/>
        <end position="918"/>
    </location>
</feature>
<dbReference type="GO" id="GO:0140359">
    <property type="term" value="F:ABC-type transporter activity"/>
    <property type="evidence" value="ECO:0007669"/>
    <property type="project" value="InterPro"/>
</dbReference>
<comment type="subcellular location">
    <subcellularLocation>
        <location evidence="1">Membrane</location>
        <topology evidence="1">Multi-pass membrane protein</topology>
    </subcellularLocation>
</comment>
<dbReference type="InterPro" id="IPR003593">
    <property type="entry name" value="AAA+_ATPase"/>
</dbReference>
<dbReference type="Gene3D" id="1.20.1560.10">
    <property type="entry name" value="ABC transporter type 1, transmembrane domain"/>
    <property type="match status" value="2"/>
</dbReference>
<dbReference type="SMART" id="SM00382">
    <property type="entry name" value="AAA"/>
    <property type="match status" value="2"/>
</dbReference>
<evidence type="ECO:0000256" key="1">
    <source>
        <dbReference type="ARBA" id="ARBA00004141"/>
    </source>
</evidence>
<dbReference type="InterPro" id="IPR011527">
    <property type="entry name" value="ABC1_TM_dom"/>
</dbReference>
<comment type="caution">
    <text evidence="12">The sequence shown here is derived from an EMBL/GenBank/DDBJ whole genome shotgun (WGS) entry which is preliminary data.</text>
</comment>
<protein>
    <submittedName>
        <fullName evidence="12">P-loop containing nucleoside triphosphate hydrolase protein</fullName>
    </submittedName>
</protein>
<accession>A0AAN6YE89</accession>
<keyword evidence="2" id="KW-0813">Transport</keyword>
<dbReference type="InterPro" id="IPR056227">
    <property type="entry name" value="TMD0_ABC"/>
</dbReference>
<dbReference type="FunFam" id="1.20.1560.10:FF:000066">
    <property type="entry name" value="ABC multidrug transporter (Eurofung)"/>
    <property type="match status" value="1"/>
</dbReference>
<keyword evidence="7 9" id="KW-0472">Membrane</keyword>
<dbReference type="PROSITE" id="PS50893">
    <property type="entry name" value="ABC_TRANSPORTER_2"/>
    <property type="match status" value="2"/>
</dbReference>
<dbReference type="Pfam" id="PF24357">
    <property type="entry name" value="TMD0_ABC"/>
    <property type="match status" value="1"/>
</dbReference>
<dbReference type="InterPro" id="IPR003439">
    <property type="entry name" value="ABC_transporter-like_ATP-bd"/>
</dbReference>
<evidence type="ECO:0000256" key="3">
    <source>
        <dbReference type="ARBA" id="ARBA00022692"/>
    </source>
</evidence>
<keyword evidence="6 9" id="KW-1133">Transmembrane helix</keyword>
<dbReference type="FunFam" id="1.20.1560.10:FF:000055">
    <property type="entry name" value="ABC multidrug transporter (Eurofung)"/>
    <property type="match status" value="1"/>
</dbReference>
<reference evidence="12" key="1">
    <citation type="journal article" date="2023" name="Mol. Phylogenet. Evol.">
        <title>Genome-scale phylogeny and comparative genomics of the fungal order Sordariales.</title>
        <authorList>
            <person name="Hensen N."/>
            <person name="Bonometti L."/>
            <person name="Westerberg I."/>
            <person name="Brannstrom I.O."/>
            <person name="Guillou S."/>
            <person name="Cros-Aarteil S."/>
            <person name="Calhoun S."/>
            <person name="Haridas S."/>
            <person name="Kuo A."/>
            <person name="Mondo S."/>
            <person name="Pangilinan J."/>
            <person name="Riley R."/>
            <person name="LaButti K."/>
            <person name="Andreopoulos B."/>
            <person name="Lipzen A."/>
            <person name="Chen C."/>
            <person name="Yan M."/>
            <person name="Daum C."/>
            <person name="Ng V."/>
            <person name="Clum A."/>
            <person name="Steindorff A."/>
            <person name="Ohm R.A."/>
            <person name="Martin F."/>
            <person name="Silar P."/>
            <person name="Natvig D.O."/>
            <person name="Lalanne C."/>
            <person name="Gautier V."/>
            <person name="Ament-Velasquez S.L."/>
            <person name="Kruys A."/>
            <person name="Hutchinson M.I."/>
            <person name="Powell A.J."/>
            <person name="Barry K."/>
            <person name="Miller A.N."/>
            <person name="Grigoriev I.V."/>
            <person name="Debuchy R."/>
            <person name="Gladieux P."/>
            <person name="Hiltunen Thoren M."/>
            <person name="Johannesson H."/>
        </authorList>
    </citation>
    <scope>NUCLEOTIDE SEQUENCE</scope>
    <source>
        <strain evidence="12">PSN293</strain>
    </source>
</reference>
<dbReference type="Proteomes" id="UP001301769">
    <property type="component" value="Unassembled WGS sequence"/>
</dbReference>
<keyword evidence="12" id="KW-0378">Hydrolase</keyword>
<dbReference type="InterPro" id="IPR017871">
    <property type="entry name" value="ABC_transporter-like_CS"/>
</dbReference>
<dbReference type="FunFam" id="3.40.50.300:FF:000630">
    <property type="entry name" value="ATP-binding cassette (ABC) transporter, putative"/>
    <property type="match status" value="1"/>
</dbReference>
<feature type="domain" description="ABC transporter" evidence="10">
    <location>
        <begin position="610"/>
        <end position="835"/>
    </location>
</feature>
<evidence type="ECO:0000256" key="8">
    <source>
        <dbReference type="ARBA" id="ARBA00059074"/>
    </source>
</evidence>
<feature type="transmembrane region" description="Helical" evidence="9">
    <location>
        <begin position="309"/>
        <end position="332"/>
    </location>
</feature>
<dbReference type="GO" id="GO:0005524">
    <property type="term" value="F:ATP binding"/>
    <property type="evidence" value="ECO:0007669"/>
    <property type="project" value="UniProtKB-KW"/>
</dbReference>
<keyword evidence="5" id="KW-0067">ATP-binding</keyword>
<dbReference type="Pfam" id="PF00664">
    <property type="entry name" value="ABC_membrane"/>
    <property type="match status" value="1"/>
</dbReference>
<evidence type="ECO:0000256" key="7">
    <source>
        <dbReference type="ARBA" id="ARBA00023136"/>
    </source>
</evidence>
<dbReference type="InterPro" id="IPR044746">
    <property type="entry name" value="ABCC_6TM_D1"/>
</dbReference>
<dbReference type="Gene3D" id="3.40.50.300">
    <property type="entry name" value="P-loop containing nucleotide triphosphate hydrolases"/>
    <property type="match status" value="2"/>
</dbReference>
<feature type="transmembrane region" description="Helical" evidence="9">
    <location>
        <begin position="939"/>
        <end position="963"/>
    </location>
</feature>
<dbReference type="EMBL" id="MU858063">
    <property type="protein sequence ID" value="KAK4217031.1"/>
    <property type="molecule type" value="Genomic_DNA"/>
</dbReference>
<dbReference type="InterPro" id="IPR027417">
    <property type="entry name" value="P-loop_NTPase"/>
</dbReference>
<evidence type="ECO:0000256" key="4">
    <source>
        <dbReference type="ARBA" id="ARBA00022741"/>
    </source>
</evidence>
<evidence type="ECO:0000313" key="13">
    <source>
        <dbReference type="Proteomes" id="UP001301769"/>
    </source>
</evidence>
<keyword evidence="3 9" id="KW-0812">Transmembrane</keyword>
<evidence type="ECO:0000313" key="12">
    <source>
        <dbReference type="EMBL" id="KAK4217031.1"/>
    </source>
</evidence>
<feature type="transmembrane region" description="Helical" evidence="9">
    <location>
        <begin position="162"/>
        <end position="181"/>
    </location>
</feature>
<dbReference type="SUPFAM" id="SSF90123">
    <property type="entry name" value="ABC transporter transmembrane region"/>
    <property type="match status" value="2"/>
</dbReference>
<dbReference type="PROSITE" id="PS00211">
    <property type="entry name" value="ABC_TRANSPORTER_1"/>
    <property type="match status" value="1"/>
</dbReference>
<dbReference type="InterPro" id="IPR050173">
    <property type="entry name" value="ABC_transporter_C-like"/>
</dbReference>
<feature type="transmembrane region" description="Helical" evidence="9">
    <location>
        <begin position="38"/>
        <end position="59"/>
    </location>
</feature>
<dbReference type="InterPro" id="IPR044726">
    <property type="entry name" value="ABCC_6TM_D2"/>
</dbReference>
<evidence type="ECO:0000256" key="5">
    <source>
        <dbReference type="ARBA" id="ARBA00022840"/>
    </source>
</evidence>
<comment type="function">
    <text evidence="8">ABC-type transporter; part of the gene cluster that mediates the biosynthesis of the phomopsins, a group of hexapeptide mycotoxins which infects lupins and causes lupinosis disease in livestock.</text>
</comment>
<feature type="transmembrane region" description="Helical" evidence="9">
    <location>
        <begin position="1027"/>
        <end position="1051"/>
    </location>
</feature>
<keyword evidence="4" id="KW-0547">Nucleotide-binding</keyword>
<feature type="domain" description="ABC transmembrane type-1" evidence="11">
    <location>
        <begin position="898"/>
        <end position="1178"/>
    </location>
</feature>
<reference evidence="12" key="2">
    <citation type="submission" date="2023-05" db="EMBL/GenBank/DDBJ databases">
        <authorList>
            <consortium name="Lawrence Berkeley National Laboratory"/>
            <person name="Steindorff A."/>
            <person name="Hensen N."/>
            <person name="Bonometti L."/>
            <person name="Westerberg I."/>
            <person name="Brannstrom I.O."/>
            <person name="Guillou S."/>
            <person name="Cros-Aarteil S."/>
            <person name="Calhoun S."/>
            <person name="Haridas S."/>
            <person name="Kuo A."/>
            <person name="Mondo S."/>
            <person name="Pangilinan J."/>
            <person name="Riley R."/>
            <person name="Labutti K."/>
            <person name="Andreopoulos B."/>
            <person name="Lipzen A."/>
            <person name="Chen C."/>
            <person name="Yanf M."/>
            <person name="Daum C."/>
            <person name="Ng V."/>
            <person name="Clum A."/>
            <person name="Ohm R."/>
            <person name="Martin F."/>
            <person name="Silar P."/>
            <person name="Natvig D."/>
            <person name="Lalanne C."/>
            <person name="Gautier V."/>
            <person name="Ament-Velasquez S.L."/>
            <person name="Kruys A."/>
            <person name="Hutchinson M.I."/>
            <person name="Powell A.J."/>
            <person name="Barry K."/>
            <person name="Miller A.N."/>
            <person name="Grigoriev I.V."/>
            <person name="Debuchy R."/>
            <person name="Gladieux P."/>
            <person name="Thoren M.H."/>
            <person name="Johannesson H."/>
        </authorList>
    </citation>
    <scope>NUCLEOTIDE SEQUENCE</scope>
    <source>
        <strain evidence="12">PSN293</strain>
    </source>
</reference>
<dbReference type="Pfam" id="PF00005">
    <property type="entry name" value="ABC_tran"/>
    <property type="match status" value="2"/>
</dbReference>
<dbReference type="CDD" id="cd18580">
    <property type="entry name" value="ABC_6TM_ABCC_D2"/>
    <property type="match status" value="1"/>
</dbReference>
<feature type="transmembrane region" description="Helical" evidence="9">
    <location>
        <begin position="491"/>
        <end position="516"/>
    </location>
</feature>
<evidence type="ECO:0000256" key="6">
    <source>
        <dbReference type="ARBA" id="ARBA00022989"/>
    </source>
</evidence>
<dbReference type="SUPFAM" id="SSF52540">
    <property type="entry name" value="P-loop containing nucleoside triphosphate hydrolases"/>
    <property type="match status" value="2"/>
</dbReference>
<name>A0AAN6YE89_9PEZI</name>
<feature type="transmembrane region" description="Helical" evidence="9">
    <location>
        <begin position="134"/>
        <end position="150"/>
    </location>
</feature>
<gene>
    <name evidence="12" type="ORF">QBC37DRAFT_415836</name>
</gene>
<evidence type="ECO:0000259" key="10">
    <source>
        <dbReference type="PROSITE" id="PS50893"/>
    </source>
</evidence>
<dbReference type="GO" id="GO:0016887">
    <property type="term" value="F:ATP hydrolysis activity"/>
    <property type="evidence" value="ECO:0007669"/>
    <property type="project" value="InterPro"/>
</dbReference>
<sequence>MSVPASSACPLGADNEFGPRVDISCRPFDFTLLFEDGFLILLPAALLLLLVPWRLSSLFKTPVKVNSYQLAIWKLGLIAVLFALHITFLLYRTQIPSLYTKLSVPSGVVDGAATLAAGVHSFMEDQRSLRPSDLLVLYFTFSTILYIPRLRSLWTIQSTDLAIPRALWTVIFIATASLVILESAKKTRLLRSGYKHLTAEQTTSFWSRSFYIWVLPFFQTGYGHIIRLDDIPRVDTELEEETARTKLDDAWNKVHGRHRLLRASLFHANRWQLLSAVPPRLALSAFTLCQPFLIEVSVSYMGTENRDKYYGQALVGSFVLAYVGIAVSRAVYWRQTYRLMTRTRSSLISQIYHHTTALQGTAVKDSAAITLMGTDVERIVQSLRLMHEIWASIPEVGIAVWLLARHLGVASVVPVIISILSVVATMPIASHFGPAQRTWVERVETRVAVTAGMLGDMKAVKMLGLSNVLRSMISHLRELELKTSEKFRSLLVYQILVGNLPGTLAPFATFTTYAVIAAVRKDEALLSAQAFASLSLINLVTNPLLFLCQALPSVTQGAACFGRVEAYLLKKAPSQPGPSSASLSLSRLNTGVPLRDMPSTSTSKDPLLRFQDSDISWTPESSEPVLRDFTMTLQPGLTAIIGAVASGKSTLLSTIVGETTLRRGSLSSNISRVAYCPQTPWIMDDTIRENIRGGLPFDQKWYDFSISASGLEDDLRSIPMGDFMKAGSNGASLSGGQRQRVSLARAVYSRLPVVILDDIMSGLDPKTTGVILNRLFGSEGHFRRAKISVVLATHSRRILPYMDQIVVLQNGRLADHGSFQEIRQRSATILERAEASVGTSETPSEIEHAPEEAALFKAQSNTSETEELIIQEGGSGRQSGNWSVYTYYSKSAGTLSMLLWAFGTILGAVASSMIFIWIERWARSNEDEPNQNLGFYIGIYALLLVLSTIGVAIELWVFFIRIISNTALKLHAGLLDSTLKAPYRFFQKTDTGSIINRFSQDMDLIDMTLPSQAIQFTTTVPYCAVQLIILCILGKYLAVTIPALAAALFLVQRYYLRTSRQVRLIDIEAKAPLYKHFIETAQGVASIRAFGWVSAFRDKNRDILNRSQRPFYILLCIQQWLSLVLDLIVGALAVIIVAIATTTSTGLSAGALGVALVLTLEFNSLLTQCIQAWTKLETSIGAVSRVQRFVETTPTEHNGGLPPPAEWPSQGAIRFDNVSATYSPSSPPVLSNLSLNIAPREKIAIVGPSGSGKTSTIMALLRMIDATQGNITVDGADLASLQAEDIRARLNVVPQEPYFIPGTVRLNLDPQGRHTAADIESAIRKVGLWERISSSGGPGDGLEMELVSSEWSHGERQLLCLARALLVNSRILILDEATSSVDAQTEATMQSIIETEFHHATVISVLHRFTYIDRYDRVAVLQRGGGGQLVECDSPSVLLAREGSIFGELYRAHNTR</sequence>
<dbReference type="InterPro" id="IPR036640">
    <property type="entry name" value="ABC1_TM_sf"/>
</dbReference>
<dbReference type="CDD" id="cd03244">
    <property type="entry name" value="ABCC_MRP_domain2"/>
    <property type="match status" value="1"/>
</dbReference>
<organism evidence="12 13">
    <name type="scientific">Rhypophila decipiens</name>
    <dbReference type="NCBI Taxonomy" id="261697"/>
    <lineage>
        <taxon>Eukaryota</taxon>
        <taxon>Fungi</taxon>
        <taxon>Dikarya</taxon>
        <taxon>Ascomycota</taxon>
        <taxon>Pezizomycotina</taxon>
        <taxon>Sordariomycetes</taxon>
        <taxon>Sordariomycetidae</taxon>
        <taxon>Sordariales</taxon>
        <taxon>Naviculisporaceae</taxon>
        <taxon>Rhypophila</taxon>
    </lineage>
</organism>